<keyword evidence="13" id="KW-1185">Reference proteome</keyword>
<dbReference type="InterPro" id="IPR021319">
    <property type="entry name" value="DUF2921"/>
</dbReference>
<keyword evidence="7" id="KW-0833">Ubl conjugation pathway</keyword>
<feature type="transmembrane region" description="Helical" evidence="10">
    <location>
        <begin position="677"/>
        <end position="698"/>
    </location>
</feature>
<comment type="pathway">
    <text evidence="3">Protein modification; protein ubiquitination.</text>
</comment>
<dbReference type="OMA" id="CAERQKV"/>
<feature type="transmembrane region" description="Helical" evidence="10">
    <location>
        <begin position="754"/>
        <end position="773"/>
    </location>
</feature>
<keyword evidence="6 10" id="KW-0812">Transmembrane</keyword>
<feature type="domain" description="DUF2921" evidence="12">
    <location>
        <begin position="481"/>
        <end position="654"/>
    </location>
</feature>
<dbReference type="InterPro" id="IPR057425">
    <property type="entry name" value="DUF2921_N"/>
</dbReference>
<dbReference type="GO" id="GO:0012505">
    <property type="term" value="C:endomembrane system"/>
    <property type="evidence" value="ECO:0007669"/>
    <property type="project" value="UniProtKB-SubCell"/>
</dbReference>
<dbReference type="GO" id="GO:0061630">
    <property type="term" value="F:ubiquitin protein ligase activity"/>
    <property type="evidence" value="ECO:0007669"/>
    <property type="project" value="UniProtKB-EC"/>
</dbReference>
<evidence type="ECO:0000259" key="11">
    <source>
        <dbReference type="Pfam" id="PF11145"/>
    </source>
</evidence>
<dbReference type="PANTHER" id="PTHR33389:SF18">
    <property type="entry name" value="OS01G0677900 PROTEIN"/>
    <property type="match status" value="1"/>
</dbReference>
<dbReference type="eggNOG" id="KOG0895">
    <property type="taxonomic scope" value="Eukaryota"/>
</dbReference>
<feature type="transmembrane region" description="Helical" evidence="10">
    <location>
        <begin position="710"/>
        <end position="734"/>
    </location>
</feature>
<feature type="domain" description="DUF2921" evidence="12">
    <location>
        <begin position="279"/>
        <end position="449"/>
    </location>
</feature>
<evidence type="ECO:0000256" key="8">
    <source>
        <dbReference type="ARBA" id="ARBA00022989"/>
    </source>
</evidence>
<feature type="domain" description="DUF2921" evidence="12">
    <location>
        <begin position="72"/>
        <end position="257"/>
    </location>
</feature>
<evidence type="ECO:0000256" key="9">
    <source>
        <dbReference type="ARBA" id="ARBA00023136"/>
    </source>
</evidence>
<evidence type="ECO:0000256" key="6">
    <source>
        <dbReference type="ARBA" id="ARBA00022692"/>
    </source>
</evidence>
<evidence type="ECO:0000313" key="13">
    <source>
        <dbReference type="Proteomes" id="UP000189703"/>
    </source>
</evidence>
<evidence type="ECO:0000256" key="4">
    <source>
        <dbReference type="ARBA" id="ARBA00012483"/>
    </source>
</evidence>
<dbReference type="OrthoDB" id="607498at2759"/>
<evidence type="ECO:0000256" key="3">
    <source>
        <dbReference type="ARBA" id="ARBA00004906"/>
    </source>
</evidence>
<dbReference type="EC" id="2.3.2.27" evidence="4"/>
<comment type="subcellular location">
    <subcellularLocation>
        <location evidence="2">Endomembrane system</location>
        <topology evidence="2">Multi-pass membrane protein</topology>
    </subcellularLocation>
</comment>
<sequence length="964" mass="107372">MIECSALDVRGRRMATEFAWSYHSLKKFGARVLGFSLISLQRNQLLWIHILLFLFNIACAASVSSSASRLSYSDHCDSIVPQPTTNGPQRISTAGVLELRNGFYTGGDKILGQNPSSPFNFPKALSFHSGLTYATDTEGVYKIDGSLTFQAVNMYAFLGNETHGRKLYARLRPRPPRFPIRRGGVRFSLRGFWSETTGKLCMVGSGSGYSKEGNLLDLSAVFKLNYPKNSTIVSSLVSGTVESLDSIGSLNYFEPISMLAFAEKNYEYSFTSKENGIVCPSADGDQENSSLGLQRGRSVCKKLHRLANVVKLEYGSDCDPGKNCSPLPRSVGFLPGFMSFNTAQCSDEQRLRLLLVFSNTSYYGYNHLLDPNTTLVAEGTWNAENNQLCIVACRILNLNSSLADASVGDCSIRLTLRFNAILSIRNRSHVLGQLWHNGTMNSSAYFNRIMFKSFENRIVGIAGMRYEYTKTESARNMCTKNKDVKSKGKQYPGGHSYDMRFDMSVKNTQRKLAWGYSTPLYIGDRFYDSYSVPFSTPANSAVAVNKTSQGSLLNVSYVISFTAPSDFKLDGSPSTDAIEISAEGVYDTKTGSLCMVGCRYLGSNHQKLTKDASLDCELLINVQFPSLNAKSGGYIKGTIKSTRRSSDPLFFKPLELSSTSIATKEAGESIWRMDLEISMVLISNTFACVFVGLQLLYVKRNPDVLPLISLVMLVVLTLGHMIPLVLNFEALFLANRNRQNVLLGSGGWLEVNEVIVRVVTMVAFLMQFRLLQLTWSSRLVDGSTKELWVAEKRALFVSLPLYVVGGLIAWFVQWWKTFYEAPVSHARFVADYQRHSLLGDLRSYAGLVLDGFLLPQILLNLFWNSREKALAPSFYVGTTAVRLLPHAYDLYRAHRYVPYFGVSYIYANPGADFYSTAWDVIIPCGGLLFALLIYLQQQFGGRCILPSRYRKPASYEKVPVVSGE</sequence>
<evidence type="ECO:0000313" key="14">
    <source>
        <dbReference type="RefSeq" id="XP_019053672.1"/>
    </source>
</evidence>
<gene>
    <name evidence="14" type="primary">LOC109114842</name>
</gene>
<name>A0A1U8Q4Y1_NELNU</name>
<evidence type="ECO:0000256" key="2">
    <source>
        <dbReference type="ARBA" id="ARBA00004127"/>
    </source>
</evidence>
<evidence type="ECO:0000256" key="7">
    <source>
        <dbReference type="ARBA" id="ARBA00022786"/>
    </source>
</evidence>
<feature type="transmembrane region" description="Helical" evidence="10">
    <location>
        <begin position="45"/>
        <end position="63"/>
    </location>
</feature>
<feature type="transmembrane region" description="Helical" evidence="10">
    <location>
        <begin position="916"/>
        <end position="935"/>
    </location>
</feature>
<comment type="catalytic activity">
    <reaction evidence="1">
        <text>S-ubiquitinyl-[E2 ubiquitin-conjugating enzyme]-L-cysteine + [acceptor protein]-L-lysine = [E2 ubiquitin-conjugating enzyme]-L-cysteine + N(6)-ubiquitinyl-[acceptor protein]-L-lysine.</text>
        <dbReference type="EC" id="2.3.2.27"/>
    </reaction>
</comment>
<dbReference type="GeneID" id="109114842"/>
<dbReference type="FunCoup" id="A0A1U8Q4Y1">
    <property type="interactions" value="2192"/>
</dbReference>
<feature type="domain" description="SWEET-like" evidence="11">
    <location>
        <begin position="667"/>
        <end position="948"/>
    </location>
</feature>
<evidence type="ECO:0000256" key="1">
    <source>
        <dbReference type="ARBA" id="ARBA00000900"/>
    </source>
</evidence>
<dbReference type="Pfam" id="PF11145">
    <property type="entry name" value="DUF2921"/>
    <property type="match status" value="1"/>
</dbReference>
<keyword evidence="5" id="KW-0808">Transferase</keyword>
<keyword evidence="8 10" id="KW-1133">Transmembrane helix</keyword>
<evidence type="ECO:0000256" key="10">
    <source>
        <dbReference type="SAM" id="Phobius"/>
    </source>
</evidence>
<reference evidence="14" key="1">
    <citation type="submission" date="2025-08" db="UniProtKB">
        <authorList>
            <consortium name="RefSeq"/>
        </authorList>
    </citation>
    <scope>IDENTIFICATION</scope>
</reference>
<dbReference type="PANTHER" id="PTHR33389">
    <property type="entry name" value="FAMILY PROTEIN, PUTATIVE (DUF2921)-RELATED"/>
    <property type="match status" value="1"/>
</dbReference>
<dbReference type="InParanoid" id="A0A1U8Q4Y1"/>
<dbReference type="RefSeq" id="XP_019053672.1">
    <property type="nucleotide sequence ID" value="XM_019198127.1"/>
</dbReference>
<evidence type="ECO:0000259" key="12">
    <source>
        <dbReference type="Pfam" id="PF25333"/>
    </source>
</evidence>
<organism evidence="13 14">
    <name type="scientific">Nelumbo nucifera</name>
    <name type="common">Sacred lotus</name>
    <dbReference type="NCBI Taxonomy" id="4432"/>
    <lineage>
        <taxon>Eukaryota</taxon>
        <taxon>Viridiplantae</taxon>
        <taxon>Streptophyta</taxon>
        <taxon>Embryophyta</taxon>
        <taxon>Tracheophyta</taxon>
        <taxon>Spermatophyta</taxon>
        <taxon>Magnoliopsida</taxon>
        <taxon>Proteales</taxon>
        <taxon>Nelumbonaceae</taxon>
        <taxon>Nelumbo</taxon>
    </lineage>
</organism>
<accession>A0A1U8Q4Y1</accession>
<dbReference type="KEGG" id="nnu:109114842"/>
<proteinExistence type="predicted"/>
<evidence type="ECO:0000256" key="5">
    <source>
        <dbReference type="ARBA" id="ARBA00022679"/>
    </source>
</evidence>
<feature type="transmembrane region" description="Helical" evidence="10">
    <location>
        <begin position="794"/>
        <end position="815"/>
    </location>
</feature>
<dbReference type="Proteomes" id="UP000189703">
    <property type="component" value="Unplaced"/>
</dbReference>
<dbReference type="Pfam" id="PF25333">
    <property type="entry name" value="DUF2921_N"/>
    <property type="match status" value="3"/>
</dbReference>
<dbReference type="AlphaFoldDB" id="A0A1U8Q4Y1"/>
<keyword evidence="9 10" id="KW-0472">Membrane</keyword>
<dbReference type="STRING" id="4432.A0A1U8Q4Y1"/>
<protein>
    <recommendedName>
        <fullName evidence="4">RING-type E3 ubiquitin transferase</fullName>
        <ecNumber evidence="4">2.3.2.27</ecNumber>
    </recommendedName>
</protein>